<dbReference type="SMART" id="SM00347">
    <property type="entry name" value="HTH_MARR"/>
    <property type="match status" value="1"/>
</dbReference>
<dbReference type="PANTHER" id="PTHR33164:SF43">
    <property type="entry name" value="HTH-TYPE TRANSCRIPTIONAL REPRESSOR YETL"/>
    <property type="match status" value="1"/>
</dbReference>
<comment type="caution">
    <text evidence="2">The sequence shown here is derived from an EMBL/GenBank/DDBJ whole genome shotgun (WGS) entry which is preliminary data.</text>
</comment>
<dbReference type="InterPro" id="IPR039422">
    <property type="entry name" value="MarR/SlyA-like"/>
</dbReference>
<proteinExistence type="predicted"/>
<dbReference type="AlphaFoldDB" id="A0A2A4FPP0"/>
<sequence length="161" mass="17907">MAQQQDATSGVARVAKIDFGPLHDYLGFYLRRLYDIYGRQFIAQAGDLDVQPREVGALHLIGRNPGLTPSQLSAALSMDGAQITALLNMFDRRGMLERRVSASDGRSRLIYLTQAGEEMLNQVSAFAASFDPAFSRDLLSDVERRQLISLLAKLYARVRQS</sequence>
<protein>
    <submittedName>
        <fullName evidence="2">MarR family transcriptional regulator</fullName>
    </submittedName>
</protein>
<organism evidence="2 3">
    <name type="scientific">Rhizorhabdus dicambivorans</name>
    <dbReference type="NCBI Taxonomy" id="1850238"/>
    <lineage>
        <taxon>Bacteria</taxon>
        <taxon>Pseudomonadati</taxon>
        <taxon>Pseudomonadota</taxon>
        <taxon>Alphaproteobacteria</taxon>
        <taxon>Sphingomonadales</taxon>
        <taxon>Sphingomonadaceae</taxon>
        <taxon>Rhizorhabdus</taxon>
    </lineage>
</organism>
<dbReference type="InterPro" id="IPR036388">
    <property type="entry name" value="WH-like_DNA-bd_sf"/>
</dbReference>
<dbReference type="InterPro" id="IPR000835">
    <property type="entry name" value="HTH_MarR-typ"/>
</dbReference>
<reference evidence="2 3" key="1">
    <citation type="submission" date="2017-09" db="EMBL/GenBank/DDBJ databases">
        <title>The Catabolism of 3,6-Dichlorosalicylic acid is Initiated by the Cytochrome P450 Monooxygenase DsmABC in Rhizorhabdus dicambivorans Ndbn-20.</title>
        <authorList>
            <person name="Na L."/>
        </authorList>
    </citation>
    <scope>NUCLEOTIDE SEQUENCE [LARGE SCALE GENOMIC DNA]</scope>
    <source>
        <strain evidence="2 3">Ndbn-20m</strain>
    </source>
</reference>
<dbReference type="PROSITE" id="PS50995">
    <property type="entry name" value="HTH_MARR_2"/>
    <property type="match status" value="1"/>
</dbReference>
<accession>A0A2A4FPP0</accession>
<evidence type="ECO:0000259" key="1">
    <source>
        <dbReference type="PROSITE" id="PS50995"/>
    </source>
</evidence>
<dbReference type="PRINTS" id="PR00598">
    <property type="entry name" value="HTHMARR"/>
</dbReference>
<dbReference type="Pfam" id="PF12802">
    <property type="entry name" value="MarR_2"/>
    <property type="match status" value="1"/>
</dbReference>
<gene>
    <name evidence="2" type="ORF">COO09_22240</name>
</gene>
<dbReference type="GO" id="GO:0006950">
    <property type="term" value="P:response to stress"/>
    <property type="evidence" value="ECO:0007669"/>
    <property type="project" value="TreeGrafter"/>
</dbReference>
<dbReference type="Gene3D" id="1.10.10.10">
    <property type="entry name" value="Winged helix-like DNA-binding domain superfamily/Winged helix DNA-binding domain"/>
    <property type="match status" value="1"/>
</dbReference>
<dbReference type="SUPFAM" id="SSF46785">
    <property type="entry name" value="Winged helix' DNA-binding domain"/>
    <property type="match status" value="1"/>
</dbReference>
<evidence type="ECO:0000313" key="3">
    <source>
        <dbReference type="Proteomes" id="UP000218934"/>
    </source>
</evidence>
<evidence type="ECO:0000313" key="2">
    <source>
        <dbReference type="EMBL" id="PCE40079.1"/>
    </source>
</evidence>
<dbReference type="KEGG" id="rdi:CMV14_15970"/>
<dbReference type="Proteomes" id="UP000218934">
    <property type="component" value="Unassembled WGS sequence"/>
</dbReference>
<name>A0A2A4FPP0_9SPHN</name>
<dbReference type="EMBL" id="NWUF01000036">
    <property type="protein sequence ID" value="PCE40079.1"/>
    <property type="molecule type" value="Genomic_DNA"/>
</dbReference>
<dbReference type="InterPro" id="IPR036390">
    <property type="entry name" value="WH_DNA-bd_sf"/>
</dbReference>
<feature type="domain" description="HTH marR-type" evidence="1">
    <location>
        <begin position="23"/>
        <end position="156"/>
    </location>
</feature>
<dbReference type="GO" id="GO:0003700">
    <property type="term" value="F:DNA-binding transcription factor activity"/>
    <property type="evidence" value="ECO:0007669"/>
    <property type="project" value="InterPro"/>
</dbReference>
<dbReference type="PANTHER" id="PTHR33164">
    <property type="entry name" value="TRANSCRIPTIONAL REGULATOR, MARR FAMILY"/>
    <property type="match status" value="1"/>
</dbReference>
<keyword evidence="3" id="KW-1185">Reference proteome</keyword>